<keyword evidence="3" id="KW-1185">Reference proteome</keyword>
<evidence type="ECO:0000313" key="2">
    <source>
        <dbReference type="EMBL" id="ARS65026.1"/>
    </source>
</evidence>
<name>A0A2Z2HRX5_9ARCH</name>
<dbReference type="OrthoDB" id="6815at2157"/>
<dbReference type="EMBL" id="CP021324">
    <property type="protein sequence ID" value="ARS65026.1"/>
    <property type="molecule type" value="Genomic_DNA"/>
</dbReference>
<evidence type="ECO:0008006" key="4">
    <source>
        <dbReference type="Google" id="ProtNLM"/>
    </source>
</evidence>
<evidence type="ECO:0000313" key="3">
    <source>
        <dbReference type="Proteomes" id="UP000249949"/>
    </source>
</evidence>
<dbReference type="AlphaFoldDB" id="A0A2Z2HRX5"/>
<accession>A0A2Z2HRX5</accession>
<keyword evidence="1" id="KW-1133">Transmembrane helix</keyword>
<dbReference type="RefSeq" id="WP_086908053.1">
    <property type="nucleotide sequence ID" value="NZ_CP021324.1"/>
</dbReference>
<feature type="transmembrane region" description="Helical" evidence="1">
    <location>
        <begin position="34"/>
        <end position="56"/>
    </location>
</feature>
<protein>
    <recommendedName>
        <fullName evidence="4">Transcriptional regulator</fullName>
    </recommendedName>
</protein>
<dbReference type="GeneID" id="32901864"/>
<sequence>MDKRKGMGVLIFVLCIGGFFVYAYLLMLSEWSPIVLQLSVLMAVGGILGIIAWIGYVMATTKPTSATITSADDSST</sequence>
<gene>
    <name evidence="2" type="ORF">NMSP_1415</name>
</gene>
<evidence type="ECO:0000256" key="1">
    <source>
        <dbReference type="SAM" id="Phobius"/>
    </source>
</evidence>
<keyword evidence="1" id="KW-0472">Membrane</keyword>
<keyword evidence="1" id="KW-0812">Transmembrane</keyword>
<dbReference type="Proteomes" id="UP000249949">
    <property type="component" value="Chromosome"/>
</dbReference>
<proteinExistence type="predicted"/>
<feature type="transmembrane region" description="Helical" evidence="1">
    <location>
        <begin position="7"/>
        <end position="28"/>
    </location>
</feature>
<organism evidence="2 3">
    <name type="scientific">Candidatus Nitrosomarinus catalinensis</name>
    <dbReference type="NCBI Taxonomy" id="1898749"/>
    <lineage>
        <taxon>Archaea</taxon>
        <taxon>Nitrososphaerota</taxon>
        <taxon>Nitrososphaeria</taxon>
        <taxon>Nitrosopumilales</taxon>
        <taxon>Nitrosopumilaceae</taxon>
        <taxon>Candidatus Nitrosomarinus</taxon>
    </lineage>
</organism>
<reference evidence="2 3" key="1">
    <citation type="journal article" date="2017" name="Environ. Microbiol.">
        <title>Genome and epigenome of a novel marine Thaumarchaeota strain suggest viral infection, phosphorothioation DNA modification and multiple restriction systems.</title>
        <authorList>
            <person name="Ahlgren N.A."/>
            <person name="Chen Y."/>
            <person name="Needham D.M."/>
            <person name="Parada A.E."/>
            <person name="Sachdeva R."/>
            <person name="Trinh V."/>
            <person name="Chen T."/>
            <person name="Fuhrman J.A."/>
        </authorList>
    </citation>
    <scope>NUCLEOTIDE SEQUENCE [LARGE SCALE GENOMIC DNA]</scope>
    <source>
        <strain evidence="2 3">SPOT01</strain>
    </source>
</reference>
<dbReference type="KEGG" id="nct:NMSP_1415"/>